<keyword evidence="1" id="KW-0812">Transmembrane</keyword>
<proteinExistence type="predicted"/>
<evidence type="ECO:0000256" key="1">
    <source>
        <dbReference type="SAM" id="Phobius"/>
    </source>
</evidence>
<protein>
    <recommendedName>
        <fullName evidence="4">H(+)-exporting diphosphatase</fullName>
    </recommendedName>
</protein>
<feature type="chain" id="PRO_5031497648" description="H(+)-exporting diphosphatase" evidence="2">
    <location>
        <begin position="27"/>
        <end position="379"/>
    </location>
</feature>
<keyword evidence="2" id="KW-0732">Signal</keyword>
<dbReference type="AlphaFoldDB" id="A0A7S4HWA5"/>
<feature type="transmembrane region" description="Helical" evidence="1">
    <location>
        <begin position="182"/>
        <end position="202"/>
    </location>
</feature>
<gene>
    <name evidence="3" type="ORF">OAUR00152_LOCUS4586</name>
</gene>
<evidence type="ECO:0000313" key="3">
    <source>
        <dbReference type="EMBL" id="CAE2211142.1"/>
    </source>
</evidence>
<dbReference type="EMBL" id="HBKQ01006869">
    <property type="protein sequence ID" value="CAE2211142.1"/>
    <property type="molecule type" value="Transcribed_RNA"/>
</dbReference>
<keyword evidence="1" id="KW-1133">Transmembrane helix</keyword>
<dbReference type="Pfam" id="PF06912">
    <property type="entry name" value="DUF1275"/>
    <property type="match status" value="1"/>
</dbReference>
<feature type="signal peptide" evidence="2">
    <location>
        <begin position="1"/>
        <end position="26"/>
    </location>
</feature>
<keyword evidence="1" id="KW-0472">Membrane</keyword>
<dbReference type="InterPro" id="IPR010699">
    <property type="entry name" value="DUF1275"/>
</dbReference>
<reference evidence="3" key="1">
    <citation type="submission" date="2021-01" db="EMBL/GenBank/DDBJ databases">
        <authorList>
            <person name="Corre E."/>
            <person name="Pelletier E."/>
            <person name="Niang G."/>
            <person name="Scheremetjew M."/>
            <person name="Finn R."/>
            <person name="Kale V."/>
            <person name="Holt S."/>
            <person name="Cochrane G."/>
            <person name="Meng A."/>
            <person name="Brown T."/>
            <person name="Cohen L."/>
        </authorList>
    </citation>
    <scope>NUCLEOTIDE SEQUENCE</scope>
    <source>
        <strain evidence="3">Isolate 1302-5</strain>
    </source>
</reference>
<name>A0A7S4HWA5_9STRA</name>
<feature type="transmembrane region" description="Helical" evidence="1">
    <location>
        <begin position="275"/>
        <end position="293"/>
    </location>
</feature>
<accession>A0A7S4HWA5</accession>
<evidence type="ECO:0008006" key="4">
    <source>
        <dbReference type="Google" id="ProtNLM"/>
    </source>
</evidence>
<organism evidence="3">
    <name type="scientific">Odontella aurita</name>
    <dbReference type="NCBI Taxonomy" id="265563"/>
    <lineage>
        <taxon>Eukaryota</taxon>
        <taxon>Sar</taxon>
        <taxon>Stramenopiles</taxon>
        <taxon>Ochrophyta</taxon>
        <taxon>Bacillariophyta</taxon>
        <taxon>Mediophyceae</taxon>
        <taxon>Biddulphiophycidae</taxon>
        <taxon>Eupodiscales</taxon>
        <taxon>Odontellaceae</taxon>
        <taxon>Odontella</taxon>
    </lineage>
</organism>
<sequence length="379" mass="39771">MRSFTIAIAFASCIAALFLSPFTVHASVNRAALQPLTTPSCAQSADRILGSVRDSPSIGIDKASSSSLQLRSTAKNANESRAILSKGTFTSLTAYMMGVSMIVCDRRYDCFATVMTGQIINLMSSMAQLQWREVAKCASILAGFGSGVALFRTVDVSIKKNYEFHSKQIVSKTARPISPSKAVVVAPLVLGLICLADIIFVMSLNSDSVGSAAVGSIVRHLPLPSLGMAFGFCNSAASDASGGIITYAMTGHTTTIFRSLADGGLVGKARTSAKALAGFAAGIASATLAVNLLESKGSGIPSLALSSLGVIFALLLVMRSRPEDLRAGMKILLTRPPRYAKPAVDVFVKQRDISSPYMTCMMDGWTTMPSGPAPFQDGS</sequence>
<feature type="transmembrane region" description="Helical" evidence="1">
    <location>
        <begin position="299"/>
        <end position="317"/>
    </location>
</feature>
<evidence type="ECO:0000256" key="2">
    <source>
        <dbReference type="SAM" id="SignalP"/>
    </source>
</evidence>